<accession>A0A183E3M3</accession>
<feature type="compositionally biased region" description="Basic and acidic residues" evidence="1">
    <location>
        <begin position="149"/>
        <end position="164"/>
    </location>
</feature>
<evidence type="ECO:0000313" key="2">
    <source>
        <dbReference type="EMBL" id="VDN26241.1"/>
    </source>
</evidence>
<evidence type="ECO:0000313" key="3">
    <source>
        <dbReference type="Proteomes" id="UP000271098"/>
    </source>
</evidence>
<reference evidence="4" key="1">
    <citation type="submission" date="2016-06" db="UniProtKB">
        <authorList>
            <consortium name="WormBaseParasite"/>
        </authorList>
    </citation>
    <scope>IDENTIFICATION</scope>
</reference>
<protein>
    <submittedName>
        <fullName evidence="4">Pinin_SDK_memA domain-containing protein</fullName>
    </submittedName>
</protein>
<name>A0A183E3M3_9BILA</name>
<evidence type="ECO:0000313" key="4">
    <source>
        <dbReference type="WBParaSite" id="GPUH_0001558501-mRNA-1"/>
    </source>
</evidence>
<feature type="compositionally biased region" description="Basic and acidic residues" evidence="1">
    <location>
        <begin position="190"/>
        <end position="207"/>
    </location>
</feature>
<proteinExistence type="predicted"/>
<dbReference type="AlphaFoldDB" id="A0A183E3M3"/>
<gene>
    <name evidence="2" type="ORF">GPUH_LOCUS15564</name>
</gene>
<dbReference type="WBParaSite" id="GPUH_0001558501-mRNA-1">
    <property type="protein sequence ID" value="GPUH_0001558501-mRNA-1"/>
    <property type="gene ID" value="GPUH_0001558501"/>
</dbReference>
<reference evidence="2 3" key="2">
    <citation type="submission" date="2018-11" db="EMBL/GenBank/DDBJ databases">
        <authorList>
            <consortium name="Pathogen Informatics"/>
        </authorList>
    </citation>
    <scope>NUCLEOTIDE SEQUENCE [LARGE SCALE GENOMIC DNA]</scope>
</reference>
<organism evidence="4">
    <name type="scientific">Gongylonema pulchrum</name>
    <dbReference type="NCBI Taxonomy" id="637853"/>
    <lineage>
        <taxon>Eukaryota</taxon>
        <taxon>Metazoa</taxon>
        <taxon>Ecdysozoa</taxon>
        <taxon>Nematoda</taxon>
        <taxon>Chromadorea</taxon>
        <taxon>Rhabditida</taxon>
        <taxon>Spirurina</taxon>
        <taxon>Spiruromorpha</taxon>
        <taxon>Spiruroidea</taxon>
        <taxon>Gongylonematidae</taxon>
        <taxon>Gongylonema</taxon>
    </lineage>
</organism>
<evidence type="ECO:0000256" key="1">
    <source>
        <dbReference type="SAM" id="MobiDB-lite"/>
    </source>
</evidence>
<sequence length="207" mass="24045">MKLERNVSRKFWETVRERGELARMKLKQKFAAEVNGLRGIQRRLEEKRKEEHLRALQYHDELEAMKKRVMSRALIVEQQEMLIRKQQFERKYSETMSRAKTATQKKANFQKHLISELPERYEGTGVREAVAHIGSTFASDNGDAAEEFGNDKNQNDHEDDRSNDGDDDVYSESDDTDEDEDDEGTTADSSEEHLSKISERTEKSSIS</sequence>
<dbReference type="Proteomes" id="UP000271098">
    <property type="component" value="Unassembled WGS sequence"/>
</dbReference>
<feature type="region of interest" description="Disordered" evidence="1">
    <location>
        <begin position="137"/>
        <end position="207"/>
    </location>
</feature>
<feature type="compositionally biased region" description="Acidic residues" evidence="1">
    <location>
        <begin position="165"/>
        <end position="185"/>
    </location>
</feature>
<dbReference type="OrthoDB" id="2150121at2759"/>
<dbReference type="EMBL" id="UYRT01082624">
    <property type="protein sequence ID" value="VDN26241.1"/>
    <property type="molecule type" value="Genomic_DNA"/>
</dbReference>
<keyword evidence="3" id="KW-1185">Reference proteome</keyword>